<protein>
    <submittedName>
        <fullName evidence="4">Alpha/beta hydrolase</fullName>
    </submittedName>
</protein>
<dbReference type="Gene3D" id="3.40.50.1820">
    <property type="entry name" value="alpha/beta hydrolase"/>
    <property type="match status" value="1"/>
</dbReference>
<organism evidence="4 5">
    <name type="scientific">Salegentibacter chungangensis</name>
    <dbReference type="NCBI Taxonomy" id="1335724"/>
    <lineage>
        <taxon>Bacteria</taxon>
        <taxon>Pseudomonadati</taxon>
        <taxon>Bacteroidota</taxon>
        <taxon>Flavobacteriia</taxon>
        <taxon>Flavobacteriales</taxon>
        <taxon>Flavobacteriaceae</taxon>
        <taxon>Salegentibacter</taxon>
    </lineage>
</organism>
<name>A0ABW3NN11_9FLAO</name>
<dbReference type="Pfam" id="PF20434">
    <property type="entry name" value="BD-FAE"/>
    <property type="match status" value="1"/>
</dbReference>
<accession>A0ABW3NN11</accession>
<feature type="domain" description="BD-FAE-like" evidence="3">
    <location>
        <begin position="49"/>
        <end position="177"/>
    </location>
</feature>
<keyword evidence="2" id="KW-0732">Signal</keyword>
<dbReference type="InterPro" id="IPR050300">
    <property type="entry name" value="GDXG_lipolytic_enzyme"/>
</dbReference>
<evidence type="ECO:0000256" key="2">
    <source>
        <dbReference type="SAM" id="SignalP"/>
    </source>
</evidence>
<proteinExistence type="predicted"/>
<evidence type="ECO:0000259" key="3">
    <source>
        <dbReference type="Pfam" id="PF20434"/>
    </source>
</evidence>
<dbReference type="InterPro" id="IPR049492">
    <property type="entry name" value="BD-FAE-like_dom"/>
</dbReference>
<dbReference type="RefSeq" id="WP_380743532.1">
    <property type="nucleotide sequence ID" value="NZ_JBHTLI010000001.1"/>
</dbReference>
<feature type="signal peptide" evidence="2">
    <location>
        <begin position="1"/>
        <end position="19"/>
    </location>
</feature>
<reference evidence="5" key="1">
    <citation type="journal article" date="2019" name="Int. J. Syst. Evol. Microbiol.">
        <title>The Global Catalogue of Microorganisms (GCM) 10K type strain sequencing project: providing services to taxonomists for standard genome sequencing and annotation.</title>
        <authorList>
            <consortium name="The Broad Institute Genomics Platform"/>
            <consortium name="The Broad Institute Genome Sequencing Center for Infectious Disease"/>
            <person name="Wu L."/>
            <person name="Ma J."/>
        </authorList>
    </citation>
    <scope>NUCLEOTIDE SEQUENCE [LARGE SCALE GENOMIC DNA]</scope>
    <source>
        <strain evidence="5">CCUG 64793</strain>
    </source>
</reference>
<keyword evidence="5" id="KW-1185">Reference proteome</keyword>
<comment type="caution">
    <text evidence="4">The sequence shown here is derived from an EMBL/GenBank/DDBJ whole genome shotgun (WGS) entry which is preliminary data.</text>
</comment>
<feature type="chain" id="PRO_5045457972" evidence="2">
    <location>
        <begin position="20"/>
        <end position="302"/>
    </location>
</feature>
<evidence type="ECO:0000313" key="5">
    <source>
        <dbReference type="Proteomes" id="UP001597131"/>
    </source>
</evidence>
<dbReference type="EMBL" id="JBHTLI010000001">
    <property type="protein sequence ID" value="MFD1095093.1"/>
    <property type="molecule type" value="Genomic_DNA"/>
</dbReference>
<keyword evidence="1 4" id="KW-0378">Hydrolase</keyword>
<gene>
    <name evidence="4" type="ORF">ACFQ3Q_04970</name>
</gene>
<dbReference type="GO" id="GO:0016787">
    <property type="term" value="F:hydrolase activity"/>
    <property type="evidence" value="ECO:0007669"/>
    <property type="project" value="UniProtKB-KW"/>
</dbReference>
<dbReference type="PANTHER" id="PTHR48081">
    <property type="entry name" value="AB HYDROLASE SUPERFAMILY PROTEIN C4A8.06C"/>
    <property type="match status" value="1"/>
</dbReference>
<dbReference type="InterPro" id="IPR029058">
    <property type="entry name" value="AB_hydrolase_fold"/>
</dbReference>
<dbReference type="SUPFAM" id="SSF53474">
    <property type="entry name" value="alpha/beta-Hydrolases"/>
    <property type="match status" value="1"/>
</dbReference>
<sequence>MKSLLLLATFLVPVLSLTAQERYIDSLFPVKEVVTETYATKDGKDLIADIYLPEKDTASLRPMILFMHGGGFAGGSPKNEAEVKFAKIAASKGYVAVQISYRLERKDKKTAFGCEFPAEGKIETFRKAAEDFLDAVKYMKRISDKYNIDPTQIIVGGSSAGAEAVLDAVYNRQLLLPENNQYEDLGIDGVFSLAGAIVDARYIIKENAIPAVLFHGTDDNLVPYATAPHHYCDPSEPGFIILDGSKTIADKLEEFNSSYMLYTFEGARHEISGIPFHHLPEVFSFFKKAILQKNHLQINISQ</sequence>
<evidence type="ECO:0000256" key="1">
    <source>
        <dbReference type="ARBA" id="ARBA00022801"/>
    </source>
</evidence>
<evidence type="ECO:0000313" key="4">
    <source>
        <dbReference type="EMBL" id="MFD1095093.1"/>
    </source>
</evidence>
<dbReference type="Proteomes" id="UP001597131">
    <property type="component" value="Unassembled WGS sequence"/>
</dbReference>